<reference evidence="3" key="1">
    <citation type="submission" date="2021-04" db="EMBL/GenBank/DDBJ databases">
        <title>Genome sequence of Woronichinia naegeliana from Washington state freshwater lake bloom.</title>
        <authorList>
            <person name="Dreher T.W."/>
        </authorList>
    </citation>
    <scope>NUCLEOTIDE SEQUENCE</scope>
    <source>
        <strain evidence="3">WA131</strain>
    </source>
</reference>
<dbReference type="AlphaFoldDB" id="A0A977KSF9"/>
<dbReference type="KEGG" id="wna:KA717_23165"/>
<name>A0A977KSF9_9CYAN</name>
<evidence type="ECO:0000256" key="2">
    <source>
        <dbReference type="SAM" id="Phobius"/>
    </source>
</evidence>
<evidence type="ECO:0000313" key="3">
    <source>
        <dbReference type="EMBL" id="UXE58889.1"/>
    </source>
</evidence>
<proteinExistence type="predicted"/>
<accession>A0A977KSF9</accession>
<gene>
    <name evidence="3" type="ORF">KA717_23165</name>
</gene>
<feature type="compositionally biased region" description="Polar residues" evidence="1">
    <location>
        <begin position="101"/>
        <end position="114"/>
    </location>
</feature>
<keyword evidence="2" id="KW-0472">Membrane</keyword>
<keyword evidence="2" id="KW-0812">Transmembrane</keyword>
<dbReference type="Proteomes" id="UP001065613">
    <property type="component" value="Chromosome"/>
</dbReference>
<sequence length="128" mass="13981">MELDNIIKKVTGTYLASAIFAVIILILTLGQPFVIFMGIGAMGLVSILGDAIAQYGIEAVLNALYVERSKKESLESLFAEIDGLPLTNDLKFKIKKHLTDHQNQTVQPDKTATEPTPEVPQTVVIENV</sequence>
<feature type="transmembrane region" description="Helical" evidence="2">
    <location>
        <begin position="12"/>
        <end position="29"/>
    </location>
</feature>
<organism evidence="3">
    <name type="scientific">Woronichinia naegeliana WA131</name>
    <dbReference type="NCBI Taxonomy" id="2824559"/>
    <lineage>
        <taxon>Bacteria</taxon>
        <taxon>Bacillati</taxon>
        <taxon>Cyanobacteriota</taxon>
        <taxon>Cyanophyceae</taxon>
        <taxon>Synechococcales</taxon>
        <taxon>Coelosphaeriaceae</taxon>
        <taxon>Woronichinia</taxon>
    </lineage>
</organism>
<evidence type="ECO:0000256" key="1">
    <source>
        <dbReference type="SAM" id="MobiDB-lite"/>
    </source>
</evidence>
<dbReference type="EMBL" id="CP073041">
    <property type="protein sequence ID" value="UXE58889.1"/>
    <property type="molecule type" value="Genomic_DNA"/>
</dbReference>
<protein>
    <submittedName>
        <fullName evidence="3">Uncharacterized protein</fullName>
    </submittedName>
</protein>
<feature type="region of interest" description="Disordered" evidence="1">
    <location>
        <begin position="100"/>
        <end position="121"/>
    </location>
</feature>
<keyword evidence="2" id="KW-1133">Transmembrane helix</keyword>